<protein>
    <submittedName>
        <fullName evidence="3">Putative zinc carboxypeptidase</fullName>
    </submittedName>
</protein>
<evidence type="ECO:0000256" key="2">
    <source>
        <dbReference type="SAM" id="SignalP"/>
    </source>
</evidence>
<proteinExistence type="predicted"/>
<keyword evidence="3" id="KW-0121">Carboxypeptidase</keyword>
<evidence type="ECO:0000256" key="1">
    <source>
        <dbReference type="SAM" id="MobiDB-lite"/>
    </source>
</evidence>
<dbReference type="AlphaFoldDB" id="A0A2M4DP27"/>
<keyword evidence="3" id="KW-0378">Hydrolase</keyword>
<dbReference type="VEuPathDB" id="VectorBase:ADAR2_003370"/>
<feature type="compositionally biased region" description="Basic and acidic residues" evidence="1">
    <location>
        <begin position="23"/>
        <end position="40"/>
    </location>
</feature>
<accession>A0A2M4DP27</accession>
<dbReference type="EMBL" id="GGFL01015149">
    <property type="protein sequence ID" value="MBW79327.1"/>
    <property type="molecule type" value="Transcribed_RNA"/>
</dbReference>
<keyword evidence="3" id="KW-0645">Protease</keyword>
<dbReference type="GO" id="GO:0004180">
    <property type="term" value="F:carboxypeptidase activity"/>
    <property type="evidence" value="ECO:0007669"/>
    <property type="project" value="UniProtKB-KW"/>
</dbReference>
<feature type="chain" id="PRO_5014695265" evidence="2">
    <location>
        <begin position="22"/>
        <end position="100"/>
    </location>
</feature>
<keyword evidence="2" id="KW-0732">Signal</keyword>
<dbReference type="VEuPathDB" id="VectorBase:ADAC002400"/>
<feature type="signal peptide" evidence="2">
    <location>
        <begin position="1"/>
        <end position="21"/>
    </location>
</feature>
<sequence length="100" mass="11375">MANNWLSLCLLFLATIASCKGRTAREVSRPASDQTKETDSIRVLPQHQQQQEAAVQPVRYNGAQLWRIAYDSQVEKNAVAELQDRFGKDCFPVLRFCLPH</sequence>
<organism evidence="3">
    <name type="scientific">Anopheles darlingi</name>
    <name type="common">Mosquito</name>
    <dbReference type="NCBI Taxonomy" id="43151"/>
    <lineage>
        <taxon>Eukaryota</taxon>
        <taxon>Metazoa</taxon>
        <taxon>Ecdysozoa</taxon>
        <taxon>Arthropoda</taxon>
        <taxon>Hexapoda</taxon>
        <taxon>Insecta</taxon>
        <taxon>Pterygota</taxon>
        <taxon>Neoptera</taxon>
        <taxon>Endopterygota</taxon>
        <taxon>Diptera</taxon>
        <taxon>Nematocera</taxon>
        <taxon>Culicoidea</taxon>
        <taxon>Culicidae</taxon>
        <taxon>Anophelinae</taxon>
        <taxon>Anopheles</taxon>
    </lineage>
</organism>
<feature type="region of interest" description="Disordered" evidence="1">
    <location>
        <begin position="23"/>
        <end position="48"/>
    </location>
</feature>
<name>A0A2M4DP27_ANODA</name>
<evidence type="ECO:0000313" key="3">
    <source>
        <dbReference type="EMBL" id="MBW79327.1"/>
    </source>
</evidence>
<reference evidence="3" key="1">
    <citation type="submission" date="2018-01" db="EMBL/GenBank/DDBJ databases">
        <title>An insight into the sialome of Amazonian anophelines.</title>
        <authorList>
            <person name="Ribeiro J.M."/>
            <person name="Scarpassa V."/>
            <person name="Calvo E."/>
        </authorList>
    </citation>
    <scope>NUCLEOTIDE SEQUENCE</scope>
</reference>